<evidence type="ECO:0000256" key="1">
    <source>
        <dbReference type="SAM" id="MobiDB-lite"/>
    </source>
</evidence>
<sequence length="259" mass="29103">MKLAGVIPVILLCLGSYPPQLQAQVAQPTQTPTGNTQKRLEKLKFPRSGAPTGRRQGGARRNGCPNLNQSVTALVPGERTVNNESISFVALTVSEYPTFWVYVPELPANLRSGEFIFQDEKGKNIYKTALKLPDRSGIIGITLPQNPQYALKQDNKYQWYFKVYCGDPENTSDYYYVKAWVQKVALSPNLENQLKQSKPEYTAYAVNQIWQDALTNLAQLRRTNSGSLVLAQDWNNLLKAVGLEEFATAAIVQRYTLER</sequence>
<evidence type="ECO:0000313" key="3">
    <source>
        <dbReference type="EMBL" id="KYC40673.1"/>
    </source>
</evidence>
<dbReference type="STRING" id="128403.WA1_23810"/>
<proteinExistence type="predicted"/>
<feature type="chain" id="PRO_5007300584" description="DUF928 domain-containing protein" evidence="2">
    <location>
        <begin position="24"/>
        <end position="259"/>
    </location>
</feature>
<reference evidence="3 4" key="1">
    <citation type="journal article" date="2013" name="Genome Biol. Evol.">
        <title>Genomes of Stigonematalean cyanobacteria (subsection V) and the evolution of oxygenic photosynthesis from prokaryotes to plastids.</title>
        <authorList>
            <person name="Dagan T."/>
            <person name="Roettger M."/>
            <person name="Stucken K."/>
            <person name="Landan G."/>
            <person name="Koch R."/>
            <person name="Major P."/>
            <person name="Gould S.B."/>
            <person name="Goremykin V.V."/>
            <person name="Rippka R."/>
            <person name="Tandeau de Marsac N."/>
            <person name="Gugger M."/>
            <person name="Lockhart P.J."/>
            <person name="Allen J.F."/>
            <person name="Brune I."/>
            <person name="Maus I."/>
            <person name="Puhler A."/>
            <person name="Martin W.F."/>
        </authorList>
    </citation>
    <scope>NUCLEOTIDE SEQUENCE [LARGE SCALE GENOMIC DNA]</scope>
    <source>
        <strain evidence="3 4">PCC 7110</strain>
    </source>
</reference>
<dbReference type="Pfam" id="PF06051">
    <property type="entry name" value="DUF928"/>
    <property type="match status" value="1"/>
</dbReference>
<dbReference type="Proteomes" id="UP000076925">
    <property type="component" value="Unassembled WGS sequence"/>
</dbReference>
<dbReference type="OrthoDB" id="536034at2"/>
<name>A0A139X7R9_9CYAN</name>
<dbReference type="EMBL" id="ANNX02000026">
    <property type="protein sequence ID" value="KYC40673.1"/>
    <property type="molecule type" value="Genomic_DNA"/>
</dbReference>
<accession>A0A139X7R9</accession>
<comment type="caution">
    <text evidence="3">The sequence shown here is derived from an EMBL/GenBank/DDBJ whole genome shotgun (WGS) entry which is preliminary data.</text>
</comment>
<evidence type="ECO:0000313" key="4">
    <source>
        <dbReference type="Proteomes" id="UP000076925"/>
    </source>
</evidence>
<dbReference type="AlphaFoldDB" id="A0A139X7R9"/>
<dbReference type="InterPro" id="IPR010328">
    <property type="entry name" value="DUF928"/>
</dbReference>
<feature type="signal peptide" evidence="2">
    <location>
        <begin position="1"/>
        <end position="23"/>
    </location>
</feature>
<keyword evidence="4" id="KW-1185">Reference proteome</keyword>
<protein>
    <recommendedName>
        <fullName evidence="5">DUF928 domain-containing protein</fullName>
    </recommendedName>
</protein>
<keyword evidence="2" id="KW-0732">Signal</keyword>
<organism evidence="3 4">
    <name type="scientific">Scytonema hofmannii PCC 7110</name>
    <dbReference type="NCBI Taxonomy" id="128403"/>
    <lineage>
        <taxon>Bacteria</taxon>
        <taxon>Bacillati</taxon>
        <taxon>Cyanobacteriota</taxon>
        <taxon>Cyanophyceae</taxon>
        <taxon>Nostocales</taxon>
        <taxon>Scytonemataceae</taxon>
        <taxon>Scytonema</taxon>
    </lineage>
</organism>
<gene>
    <name evidence="3" type="ORF">WA1_23810</name>
</gene>
<dbReference type="RefSeq" id="WP_017740056.1">
    <property type="nucleotide sequence ID" value="NZ_KQ976354.1"/>
</dbReference>
<evidence type="ECO:0008006" key="5">
    <source>
        <dbReference type="Google" id="ProtNLM"/>
    </source>
</evidence>
<feature type="region of interest" description="Disordered" evidence="1">
    <location>
        <begin position="26"/>
        <end position="67"/>
    </location>
</feature>
<evidence type="ECO:0000256" key="2">
    <source>
        <dbReference type="SAM" id="SignalP"/>
    </source>
</evidence>